<feature type="transmembrane region" description="Helical" evidence="5">
    <location>
        <begin position="12"/>
        <end position="32"/>
    </location>
</feature>
<evidence type="ECO:0000259" key="6">
    <source>
        <dbReference type="PROSITE" id="PS50928"/>
    </source>
</evidence>
<accession>A0A2Z4UF92</accession>
<dbReference type="Gene3D" id="1.10.3720.10">
    <property type="entry name" value="MetI-like"/>
    <property type="match status" value="2"/>
</dbReference>
<feature type="transmembrane region" description="Helical" evidence="5">
    <location>
        <begin position="345"/>
        <end position="366"/>
    </location>
</feature>
<evidence type="ECO:0000313" key="7">
    <source>
        <dbReference type="EMBL" id="AWY99494.1"/>
    </source>
</evidence>
<organism evidence="7 8">
    <name type="scientific">Blautia argi</name>
    <dbReference type="NCBI Taxonomy" id="1912897"/>
    <lineage>
        <taxon>Bacteria</taxon>
        <taxon>Bacillati</taxon>
        <taxon>Bacillota</taxon>
        <taxon>Clostridia</taxon>
        <taxon>Lachnospirales</taxon>
        <taxon>Lachnospiraceae</taxon>
        <taxon>Blautia</taxon>
    </lineage>
</organism>
<dbReference type="InterPro" id="IPR000515">
    <property type="entry name" value="MetI-like"/>
</dbReference>
<reference evidence="8" key="1">
    <citation type="submission" date="2018-06" db="EMBL/GenBank/DDBJ databases">
        <title>Description of Blautia argi sp. nov., a new anaerobic isolated from dog feces.</title>
        <authorList>
            <person name="Chang Y.-H."/>
            <person name="Paek J."/>
            <person name="Shin Y."/>
        </authorList>
    </citation>
    <scope>NUCLEOTIDE SEQUENCE [LARGE SCALE GENOMIC DNA]</scope>
    <source>
        <strain evidence="8">KCTC 15426</strain>
    </source>
</reference>
<feature type="transmembrane region" description="Helical" evidence="5">
    <location>
        <begin position="64"/>
        <end position="85"/>
    </location>
</feature>
<dbReference type="EMBL" id="CP030280">
    <property type="protein sequence ID" value="AWY99494.1"/>
    <property type="molecule type" value="Genomic_DNA"/>
</dbReference>
<dbReference type="GO" id="GO:0003677">
    <property type="term" value="F:DNA binding"/>
    <property type="evidence" value="ECO:0007669"/>
    <property type="project" value="UniProtKB-KW"/>
</dbReference>
<dbReference type="Pfam" id="PF00528">
    <property type="entry name" value="BPD_transp_1"/>
    <property type="match status" value="2"/>
</dbReference>
<feature type="transmembrane region" description="Helical" evidence="5">
    <location>
        <begin position="185"/>
        <end position="207"/>
    </location>
</feature>
<keyword evidence="2 5" id="KW-0812">Transmembrane</keyword>
<dbReference type="PROSITE" id="PS50928">
    <property type="entry name" value="ABC_TM1"/>
    <property type="match status" value="2"/>
</dbReference>
<dbReference type="CDD" id="cd06261">
    <property type="entry name" value="TM_PBP2"/>
    <property type="match status" value="1"/>
</dbReference>
<sequence length="886" mass="97615">MKKTKDREIKLIFAAVVLLFAAFLVLPVIRLLGKSFLGDTGFTTAFYREVFGSKGFVTALGNSFLVSSLAAVCTTGIAFLLTYTIHYTNVPGMVKKILRAVALLPMLLPTITYGFAILYSFGKEGLLTKLFGKQLFQIYGIKGLLLGYVIYTLPVSFMLLYNAMSYIDKKFMVVSRVMGDNPFSTFWITIIRPLLGTLAASFVQSFFLSFTDFGIPAAVGGKFEVLAGVLYDRMLGSVPNFNNGAVVAMVMLVPSIVSIALLHYLEKYNVRYNKISHIEMKKNRVRDFICGGLGSLACLGILMIFLVIFVVPFVKQWPYELGFTLENVKSVFADAELSNVYINSLYTAFFTAVFGTLTAYGSALVTARSKVPKILKNIIEGIALVTNTIPGMVLGLAFLFAFSGTRLQNTFAILVLCNVIHFFSTPYLMMKESLAKMNASWETTAMLMGDNWLKTIIRIVTPNALSTIIEVFSYYFINAMVTISAVIFLAGARTMVITTKIKQLQYYNKYNEIFVLSILLLLTNLLCKLVFQHLAKRERGAEKEKTNKSREALMQKKTVRLARRALAAVLAAVLVVSGISLISGGRNSDLVVIYSNADDEAITAMKKTLDENGYQGKYILQSFGTSELGGKLLAEGKNLEADMITMSTFYIDSAQEANAMFADLDFGKQTLSESSPWCQPITAQEGAILVNTKVLKEAGLPMPESLKDLADPVYRDMVSVTDLSSSSTAWLLIQALVDAYGEVGAEDVLAKIYENAGPHIEDSGSGPLKKVRAGEVAVGFGLRHQAVADKEAGLPVDYVDPVEGNFSLTESVAVLDRDTPRKEIAMEMAQCMIEKGREELQKTYPLPVYKGEAKAAEKESAYPKVFPEPLTVDLLEEHQKLSERCK</sequence>
<evidence type="ECO:0000256" key="2">
    <source>
        <dbReference type="ARBA" id="ARBA00022692"/>
    </source>
</evidence>
<dbReference type="SUPFAM" id="SSF53850">
    <property type="entry name" value="Periplasmic binding protein-like II"/>
    <property type="match status" value="1"/>
</dbReference>
<keyword evidence="7" id="KW-0238">DNA-binding</keyword>
<dbReference type="RefSeq" id="WP_111920928.1">
    <property type="nucleotide sequence ID" value="NZ_CP030280.1"/>
</dbReference>
<dbReference type="OrthoDB" id="725at2"/>
<keyword evidence="4 5" id="KW-0472">Membrane</keyword>
<dbReference type="GO" id="GO:0005886">
    <property type="term" value="C:plasma membrane"/>
    <property type="evidence" value="ECO:0007669"/>
    <property type="project" value="UniProtKB-SubCell"/>
</dbReference>
<dbReference type="Pfam" id="PF13343">
    <property type="entry name" value="SBP_bac_6"/>
    <property type="match status" value="1"/>
</dbReference>
<dbReference type="AlphaFoldDB" id="A0A2Z4UF92"/>
<comment type="subcellular location">
    <subcellularLocation>
        <location evidence="5">Cell membrane</location>
        <topology evidence="5">Multi-pass membrane protein</topology>
    </subcellularLocation>
    <subcellularLocation>
        <location evidence="1">Membrane</location>
        <topology evidence="1">Multi-pass membrane protein</topology>
    </subcellularLocation>
</comment>
<feature type="transmembrane region" description="Helical" evidence="5">
    <location>
        <begin position="285"/>
        <end position="314"/>
    </location>
</feature>
<dbReference type="InterPro" id="IPR035906">
    <property type="entry name" value="MetI-like_sf"/>
</dbReference>
<keyword evidence="5" id="KW-0813">Transport</keyword>
<dbReference type="PANTHER" id="PTHR43496:SF1">
    <property type="entry name" value="POLYGALACTURONAN_RHAMNOGALACTURONAN TRANSPORT SYSTEM PERMEASE PROTEIN YTEP"/>
    <property type="match status" value="1"/>
</dbReference>
<keyword evidence="8" id="KW-1185">Reference proteome</keyword>
<gene>
    <name evidence="7" type="ORF">DQQ01_11825</name>
</gene>
<feature type="transmembrane region" description="Helical" evidence="5">
    <location>
        <begin position="378"/>
        <end position="404"/>
    </location>
</feature>
<feature type="transmembrane region" description="Helical" evidence="5">
    <location>
        <begin position="244"/>
        <end position="265"/>
    </location>
</feature>
<dbReference type="KEGG" id="blau:DQQ01_11825"/>
<dbReference type="Gene3D" id="3.40.190.10">
    <property type="entry name" value="Periplasmic binding protein-like II"/>
    <property type="match status" value="2"/>
</dbReference>
<comment type="similarity">
    <text evidence="5">Belongs to the binding-protein-dependent transport system permease family.</text>
</comment>
<dbReference type="Proteomes" id="UP000250003">
    <property type="component" value="Chromosome"/>
</dbReference>
<feature type="transmembrane region" description="Helical" evidence="5">
    <location>
        <begin position="565"/>
        <end position="585"/>
    </location>
</feature>
<evidence type="ECO:0000256" key="3">
    <source>
        <dbReference type="ARBA" id="ARBA00022989"/>
    </source>
</evidence>
<feature type="domain" description="ABC transmembrane type-1" evidence="6">
    <location>
        <begin position="341"/>
        <end position="531"/>
    </location>
</feature>
<protein>
    <submittedName>
        <fullName evidence="7">DNA-binding protein</fullName>
    </submittedName>
</protein>
<feature type="transmembrane region" description="Helical" evidence="5">
    <location>
        <begin position="472"/>
        <end position="493"/>
    </location>
</feature>
<evidence type="ECO:0000313" key="8">
    <source>
        <dbReference type="Proteomes" id="UP000250003"/>
    </source>
</evidence>
<evidence type="ECO:0000256" key="4">
    <source>
        <dbReference type="ARBA" id="ARBA00023136"/>
    </source>
</evidence>
<feature type="domain" description="ABC transmembrane type-1" evidence="6">
    <location>
        <begin position="60"/>
        <end position="262"/>
    </location>
</feature>
<evidence type="ECO:0000256" key="1">
    <source>
        <dbReference type="ARBA" id="ARBA00004141"/>
    </source>
</evidence>
<keyword evidence="3 5" id="KW-1133">Transmembrane helix</keyword>
<dbReference type="SUPFAM" id="SSF161098">
    <property type="entry name" value="MetI-like"/>
    <property type="match status" value="2"/>
</dbReference>
<evidence type="ECO:0000256" key="5">
    <source>
        <dbReference type="RuleBase" id="RU363032"/>
    </source>
</evidence>
<feature type="transmembrane region" description="Helical" evidence="5">
    <location>
        <begin position="513"/>
        <end position="531"/>
    </location>
</feature>
<feature type="transmembrane region" description="Helical" evidence="5">
    <location>
        <begin position="410"/>
        <end position="429"/>
    </location>
</feature>
<proteinExistence type="inferred from homology"/>
<dbReference type="GO" id="GO:0055085">
    <property type="term" value="P:transmembrane transport"/>
    <property type="evidence" value="ECO:0007669"/>
    <property type="project" value="InterPro"/>
</dbReference>
<dbReference type="PANTHER" id="PTHR43496">
    <property type="entry name" value="PROTEIN LPLB"/>
    <property type="match status" value="1"/>
</dbReference>
<feature type="transmembrane region" description="Helical" evidence="5">
    <location>
        <begin position="141"/>
        <end position="164"/>
    </location>
</feature>
<name>A0A2Z4UF92_9FIRM</name>
<feature type="transmembrane region" description="Helical" evidence="5">
    <location>
        <begin position="97"/>
        <end position="121"/>
    </location>
</feature>